<proteinExistence type="predicted"/>
<dbReference type="AlphaFoldDB" id="A0A0M0JSQ4"/>
<accession>A0A0M0JSQ4</accession>
<name>A0A0M0JSQ4_9EUKA</name>
<evidence type="ECO:0000313" key="4">
    <source>
        <dbReference type="Proteomes" id="UP000037460"/>
    </source>
</evidence>
<dbReference type="EMBL" id="JWZX01002447">
    <property type="protein sequence ID" value="KOO29218.1"/>
    <property type="molecule type" value="Genomic_DNA"/>
</dbReference>
<evidence type="ECO:0000313" key="3">
    <source>
        <dbReference type="EMBL" id="KOO29218.1"/>
    </source>
</evidence>
<comment type="caution">
    <text evidence="3">The sequence shown here is derived from an EMBL/GenBank/DDBJ whole genome shotgun (WGS) entry which is preliminary data.</text>
</comment>
<evidence type="ECO:0000256" key="1">
    <source>
        <dbReference type="SAM" id="Coils"/>
    </source>
</evidence>
<feature type="coiled-coil region" evidence="1">
    <location>
        <begin position="21"/>
        <end position="80"/>
    </location>
</feature>
<feature type="compositionally biased region" description="Polar residues" evidence="2">
    <location>
        <begin position="275"/>
        <end position="288"/>
    </location>
</feature>
<keyword evidence="1" id="KW-0175">Coiled coil</keyword>
<dbReference type="Gene3D" id="2.60.40.10">
    <property type="entry name" value="Immunoglobulins"/>
    <property type="match status" value="1"/>
</dbReference>
<feature type="region of interest" description="Disordered" evidence="2">
    <location>
        <begin position="265"/>
        <end position="288"/>
    </location>
</feature>
<dbReference type="InterPro" id="IPR014756">
    <property type="entry name" value="Ig_E-set"/>
</dbReference>
<evidence type="ECO:0000256" key="2">
    <source>
        <dbReference type="SAM" id="MobiDB-lite"/>
    </source>
</evidence>
<sequence length="288" mass="30852">MGRRVDVRNVSFGPTRIVVKKEAIEAKAHAAEEAANKVEEDAANKVRASQRALGDAEAALEHEEVRLRQVRQEAEEKAAVEAATKAAAAQATAEAEAADLALRKNLHWAIGDRPTVARACHLYGDGLLFAAMGQESSFTIEACAADGIRQPTGGDKFVVVVRAAGQGRRFNGRVIDHGDGSYTERHAESERHSTLVEGGIVKPLGDFDTVLVGASALVITKDAAVDSLPIGQMAPGRELKLLKTMPFDLGKGMVLATTLRFSRPNRCPSRRLTSRGRQAPTSDGQPRD</sequence>
<protein>
    <submittedName>
        <fullName evidence="3">Uncharacterized protein</fullName>
    </submittedName>
</protein>
<gene>
    <name evidence="3" type="ORF">Ctob_004693</name>
</gene>
<dbReference type="SUPFAM" id="SSF81296">
    <property type="entry name" value="E set domains"/>
    <property type="match status" value="1"/>
</dbReference>
<dbReference type="InterPro" id="IPR013783">
    <property type="entry name" value="Ig-like_fold"/>
</dbReference>
<reference evidence="4" key="1">
    <citation type="journal article" date="2015" name="PLoS Genet.">
        <title>Genome Sequence and Transcriptome Analyses of Chrysochromulina tobin: Metabolic Tools for Enhanced Algal Fitness in the Prominent Order Prymnesiales (Haptophyceae).</title>
        <authorList>
            <person name="Hovde B.T."/>
            <person name="Deodato C.R."/>
            <person name="Hunsperger H.M."/>
            <person name="Ryken S.A."/>
            <person name="Yost W."/>
            <person name="Jha R.K."/>
            <person name="Patterson J."/>
            <person name="Monnat R.J. Jr."/>
            <person name="Barlow S.B."/>
            <person name="Starkenburg S.R."/>
            <person name="Cattolico R.A."/>
        </authorList>
    </citation>
    <scope>NUCLEOTIDE SEQUENCE</scope>
    <source>
        <strain evidence="4">CCMP291</strain>
    </source>
</reference>
<keyword evidence="4" id="KW-1185">Reference proteome</keyword>
<dbReference type="Proteomes" id="UP000037460">
    <property type="component" value="Unassembled WGS sequence"/>
</dbReference>
<organism evidence="3 4">
    <name type="scientific">Chrysochromulina tobinii</name>
    <dbReference type="NCBI Taxonomy" id="1460289"/>
    <lineage>
        <taxon>Eukaryota</taxon>
        <taxon>Haptista</taxon>
        <taxon>Haptophyta</taxon>
        <taxon>Prymnesiophyceae</taxon>
        <taxon>Prymnesiales</taxon>
        <taxon>Chrysochromulinaceae</taxon>
        <taxon>Chrysochromulina</taxon>
    </lineage>
</organism>